<feature type="transmembrane region" description="Helical" evidence="1">
    <location>
        <begin position="264"/>
        <end position="283"/>
    </location>
</feature>
<accession>A0ABS0H192</accession>
<dbReference type="PROSITE" id="PS50887">
    <property type="entry name" value="GGDEF"/>
    <property type="match status" value="1"/>
</dbReference>
<dbReference type="CDD" id="cd01949">
    <property type="entry name" value="GGDEF"/>
    <property type="match status" value="1"/>
</dbReference>
<feature type="transmembrane region" description="Helical" evidence="1">
    <location>
        <begin position="43"/>
        <end position="62"/>
    </location>
</feature>
<feature type="transmembrane region" description="Helical" evidence="1">
    <location>
        <begin position="83"/>
        <end position="102"/>
    </location>
</feature>
<keyword evidence="1" id="KW-0472">Membrane</keyword>
<name>A0ABS0H192_9ACTN</name>
<dbReference type="CDD" id="cd01948">
    <property type="entry name" value="EAL"/>
    <property type="match status" value="1"/>
</dbReference>
<dbReference type="SMART" id="SM00052">
    <property type="entry name" value="EAL"/>
    <property type="match status" value="1"/>
</dbReference>
<evidence type="ECO:0000313" key="6">
    <source>
        <dbReference type="Proteomes" id="UP000638560"/>
    </source>
</evidence>
<dbReference type="InterPro" id="IPR029787">
    <property type="entry name" value="Nucleotide_cyclase"/>
</dbReference>
<evidence type="ECO:0000256" key="1">
    <source>
        <dbReference type="SAM" id="Phobius"/>
    </source>
</evidence>
<dbReference type="Gene3D" id="3.20.20.450">
    <property type="entry name" value="EAL domain"/>
    <property type="match status" value="1"/>
</dbReference>
<evidence type="ECO:0000259" key="2">
    <source>
        <dbReference type="PROSITE" id="PS50112"/>
    </source>
</evidence>
<feature type="transmembrane region" description="Helical" evidence="1">
    <location>
        <begin position="108"/>
        <end position="130"/>
    </location>
</feature>
<keyword evidence="6" id="KW-1185">Reference proteome</keyword>
<dbReference type="InterPro" id="IPR000160">
    <property type="entry name" value="GGDEF_dom"/>
</dbReference>
<proteinExistence type="predicted"/>
<dbReference type="InterPro" id="IPR043128">
    <property type="entry name" value="Rev_trsase/Diguanyl_cyclase"/>
</dbReference>
<dbReference type="NCBIfam" id="TIGR00254">
    <property type="entry name" value="GGDEF"/>
    <property type="match status" value="1"/>
</dbReference>
<evidence type="ECO:0000313" key="5">
    <source>
        <dbReference type="EMBL" id="MBF9131892.1"/>
    </source>
</evidence>
<comment type="caution">
    <text evidence="5">The sequence shown here is derived from an EMBL/GenBank/DDBJ whole genome shotgun (WGS) entry which is preliminary data.</text>
</comment>
<dbReference type="RefSeq" id="WP_196203430.1">
    <property type="nucleotide sequence ID" value="NZ_JADPUN010000211.1"/>
</dbReference>
<dbReference type="Pfam" id="PF00990">
    <property type="entry name" value="GGDEF"/>
    <property type="match status" value="1"/>
</dbReference>
<sequence length="883" mass="94058">MFVAHSADGRARRRLATRVSETAVPLLAVGILALGHFGALSPYTAVGLAVGATAAVAASRLGRLALRLHRTHTGFGPCRGAGFLGFGLIASGLGSLAIWLVPADARPMVALGGLGLAVALYLPGMMLLPGAASTVGVRLRRGFDGLSLGISLAFSAMVIPPEGGLPPLGLTAALIATGGLPIITITTLRAYGHRRSAALCGTGAGLAVFGHSLLAVLIDYGAPVTTLPVVAVALVAGPVLIAAGARRANPVAQPTSMGEPQTNLSAYPLLTIPAILATLSALYHLVTVGTFDHTSILLGLAIIPTLVVREVLVMLDIRRFARQLANQEAHFRSLVSGANDLTLVVGEDLLISWQSPTAARLFGLSDSDVLGRAFPELMHPEDAADVTQVLTDVLAGREVPTGRPQLVTARLRDGHGAWRDTESTISDQRNVPEVAALVVHVRDVSERRRLERTLHELAFRDQLTGLANRRELMRTIVTHRAVPGHTGALLVIDLHGMSDVNDVHGRQMGDAVLAEAGRRLRTGAGTDDVVARLGGDEFAVVTVDRPVLAYAMGTRLLTAMTEPYEVVDVLVQLGGASIGLADLSGGDNVDDVLRRADLARLRARQLGRNRVEWYDDELEEQFTRRLDLERELPGAAQRGELDLVYQPVLDLATTQPVGTEALLRWRSPALGTVLPSELLPVAEDLSLLEELGRWVLDAACRQISAWSQRPRRLWMSVNISPKELAAPDFIDWVAMALAEHKVAPEWLVLEIGEPRGGVDVSAVITQLAALRAMGVRTALDDFGSGQASLAQLRRLPVDFLKVDRTLVTEGGSRNGESQPFIDVVVGLGKRFGLEIIAEGLESPVHVEQARSAGCRLGQGYALSRPGPAERVEAYLEEFPSPSR</sequence>
<feature type="domain" description="EAL" evidence="3">
    <location>
        <begin position="625"/>
        <end position="879"/>
    </location>
</feature>
<dbReference type="NCBIfam" id="TIGR00229">
    <property type="entry name" value="sensory_box"/>
    <property type="match status" value="1"/>
</dbReference>
<dbReference type="Gene3D" id="3.30.70.270">
    <property type="match status" value="1"/>
</dbReference>
<dbReference type="Gene3D" id="3.30.450.20">
    <property type="entry name" value="PAS domain"/>
    <property type="match status" value="1"/>
</dbReference>
<dbReference type="Pfam" id="PF00989">
    <property type="entry name" value="PAS"/>
    <property type="match status" value="1"/>
</dbReference>
<dbReference type="InterPro" id="IPR001633">
    <property type="entry name" value="EAL_dom"/>
</dbReference>
<feature type="domain" description="PAS" evidence="2">
    <location>
        <begin position="327"/>
        <end position="397"/>
    </location>
</feature>
<keyword evidence="1" id="KW-1133">Transmembrane helix</keyword>
<dbReference type="SUPFAM" id="SSF55073">
    <property type="entry name" value="Nucleotide cyclase"/>
    <property type="match status" value="1"/>
</dbReference>
<feature type="domain" description="GGDEF" evidence="4">
    <location>
        <begin position="485"/>
        <end position="616"/>
    </location>
</feature>
<organism evidence="5 6">
    <name type="scientific">Plantactinospora alkalitolerans</name>
    <dbReference type="NCBI Taxonomy" id="2789879"/>
    <lineage>
        <taxon>Bacteria</taxon>
        <taxon>Bacillati</taxon>
        <taxon>Actinomycetota</taxon>
        <taxon>Actinomycetes</taxon>
        <taxon>Micromonosporales</taxon>
        <taxon>Micromonosporaceae</taxon>
        <taxon>Plantactinospora</taxon>
    </lineage>
</organism>
<dbReference type="InterPro" id="IPR013767">
    <property type="entry name" value="PAS_fold"/>
</dbReference>
<dbReference type="CDD" id="cd00130">
    <property type="entry name" value="PAS"/>
    <property type="match status" value="1"/>
</dbReference>
<evidence type="ECO:0000259" key="3">
    <source>
        <dbReference type="PROSITE" id="PS50883"/>
    </source>
</evidence>
<reference evidence="5 6" key="1">
    <citation type="submission" date="2020-11" db="EMBL/GenBank/DDBJ databases">
        <title>A novel isolate from a Black sea contaminated sediment with potential to produce alkanes: Plantactinospora alkalitolerans sp. nov.</title>
        <authorList>
            <person name="Carro L."/>
            <person name="Veyisoglu A."/>
            <person name="Guven K."/>
            <person name="Schumann P."/>
            <person name="Klenk H.-P."/>
            <person name="Sahin N."/>
        </authorList>
    </citation>
    <scope>NUCLEOTIDE SEQUENCE [LARGE SCALE GENOMIC DNA]</scope>
    <source>
        <strain evidence="5 6">S1510</strain>
    </source>
</reference>
<feature type="transmembrane region" description="Helical" evidence="1">
    <location>
        <begin position="197"/>
        <end position="218"/>
    </location>
</feature>
<feature type="transmembrane region" description="Helical" evidence="1">
    <location>
        <begin position="224"/>
        <end position="243"/>
    </location>
</feature>
<gene>
    <name evidence="5" type="ORF">I0C86_23420</name>
</gene>
<dbReference type="InterPro" id="IPR035965">
    <property type="entry name" value="PAS-like_dom_sf"/>
</dbReference>
<feature type="transmembrane region" description="Helical" evidence="1">
    <location>
        <begin position="165"/>
        <end position="185"/>
    </location>
</feature>
<dbReference type="InterPro" id="IPR035919">
    <property type="entry name" value="EAL_sf"/>
</dbReference>
<dbReference type="SUPFAM" id="SSF141868">
    <property type="entry name" value="EAL domain-like"/>
    <property type="match status" value="1"/>
</dbReference>
<dbReference type="InterPro" id="IPR052155">
    <property type="entry name" value="Biofilm_reg_signaling"/>
</dbReference>
<feature type="transmembrane region" description="Helical" evidence="1">
    <location>
        <begin position="142"/>
        <end position="159"/>
    </location>
</feature>
<dbReference type="PANTHER" id="PTHR44757:SF2">
    <property type="entry name" value="BIOFILM ARCHITECTURE MAINTENANCE PROTEIN MBAA"/>
    <property type="match status" value="1"/>
</dbReference>
<evidence type="ECO:0000259" key="4">
    <source>
        <dbReference type="PROSITE" id="PS50887"/>
    </source>
</evidence>
<keyword evidence="1" id="KW-0812">Transmembrane</keyword>
<dbReference type="Proteomes" id="UP000638560">
    <property type="component" value="Unassembled WGS sequence"/>
</dbReference>
<dbReference type="PROSITE" id="PS50883">
    <property type="entry name" value="EAL"/>
    <property type="match status" value="1"/>
</dbReference>
<dbReference type="Pfam" id="PF00563">
    <property type="entry name" value="EAL"/>
    <property type="match status" value="1"/>
</dbReference>
<feature type="transmembrane region" description="Helical" evidence="1">
    <location>
        <begin position="19"/>
        <end position="37"/>
    </location>
</feature>
<dbReference type="PANTHER" id="PTHR44757">
    <property type="entry name" value="DIGUANYLATE CYCLASE DGCP"/>
    <property type="match status" value="1"/>
</dbReference>
<dbReference type="InterPro" id="IPR000014">
    <property type="entry name" value="PAS"/>
</dbReference>
<dbReference type="SMART" id="SM00267">
    <property type="entry name" value="GGDEF"/>
    <property type="match status" value="1"/>
</dbReference>
<dbReference type="EMBL" id="JADPUN010000211">
    <property type="protein sequence ID" value="MBF9131892.1"/>
    <property type="molecule type" value="Genomic_DNA"/>
</dbReference>
<dbReference type="SUPFAM" id="SSF55785">
    <property type="entry name" value="PYP-like sensor domain (PAS domain)"/>
    <property type="match status" value="1"/>
</dbReference>
<dbReference type="SMART" id="SM00091">
    <property type="entry name" value="PAS"/>
    <property type="match status" value="1"/>
</dbReference>
<dbReference type="PROSITE" id="PS50112">
    <property type="entry name" value="PAS"/>
    <property type="match status" value="1"/>
</dbReference>
<protein>
    <submittedName>
        <fullName evidence="5">EAL domain-containing protein</fullName>
    </submittedName>
</protein>